<name>V4BA92_LOTGI</name>
<feature type="compositionally biased region" description="Acidic residues" evidence="2">
    <location>
        <begin position="497"/>
        <end position="508"/>
    </location>
</feature>
<evidence type="ECO:0000256" key="2">
    <source>
        <dbReference type="SAM" id="MobiDB-lite"/>
    </source>
</evidence>
<evidence type="ECO:0000313" key="3">
    <source>
        <dbReference type="EMBL" id="ESP02842.1"/>
    </source>
</evidence>
<evidence type="ECO:0000256" key="1">
    <source>
        <dbReference type="SAM" id="Coils"/>
    </source>
</evidence>
<feature type="compositionally biased region" description="Acidic residues" evidence="2">
    <location>
        <begin position="546"/>
        <end position="556"/>
    </location>
</feature>
<accession>V4BA92</accession>
<sequence length="899" mass="100269">MYQRGNLSQNMNPAQRLEILKKEMEHLAVEKEILQAQTRNLEMEKEVCKLRQGILALQSNTGVSTSETTASKASTSDEIVVTPRRIVKKSANKSPIQPAFSPPRFIRRYEEPEEERPPILTPAARMVQASLDLNKSQTKPLKASTFMERKQAKREAEESVQPVSTPPFRLNDSSPECSHPVKRQRRSNLERFNDDDEFDSIDSHANKLSDQRQSSPSKPAKMDNKRESVKSEVLTPTARMIKVEMEKKQAEKEATEKAKQDALKAKKMAKEVEKKIADPDVSFSLQRPHLKKKIDKAIASTTIVEQSIHKKQTEDEVILTPAAKKVQADLDSKKTVIHRTENIVVTETRKQVVVSPKIISENKSDNSSSDSESKLTPTARAVKELMESKLQAQKKPSPKPVSPTIRKPVSPVSLTVSKPVTPVLPDTPKSRGVHFAKVEKVHLNKPYVPDKVMTPEKVKGIIKPPRLARRPLHPEQVQLKPRKSTRGNVCFSQTTVEDAEDSIEEEEKDQSVPNSQTSSTNGNMRAQTSSSGIKSRGRKRQIETDSSNDDFSEIEESAVTPQPTKRRRTYVTTPHPVKGRRRSKVAAVSVNDEDDYADVSDTSDAVSDQPSPKRDTKPEPKRGRKKKAAVIEAIEDEVPVEKDNSQDKEEDQMEKEEIQVEKEPVPKKTTKSKTTQLKQTKKGKGGSKNGESNEESEKNEEIVMSTPTKKRRSAIVSKKITVSETENKSEDVKSTPTKRRRSSLTTSSKITSRVSEDNDESEDSTIGTPSKRRRSILPKSSKASSSKMADIPEDKSVLTPVQREIMAKMNPKASKGKKTEDSEDSSPEKTATTVKKAGGSKGKEEKKVEDKPNLTPTARLVLAKMQQKENSKKTKGIASSDVNTDSDASDASKKKSKRK</sequence>
<feature type="region of interest" description="Disordered" evidence="2">
    <location>
        <begin position="133"/>
        <end position="232"/>
    </location>
</feature>
<dbReference type="GeneID" id="20248272"/>
<feature type="compositionally biased region" description="Basic and acidic residues" evidence="2">
    <location>
        <begin position="841"/>
        <end position="852"/>
    </location>
</feature>
<dbReference type="HOGENOM" id="CLU_322189_0_0_1"/>
<dbReference type="Proteomes" id="UP000030746">
    <property type="component" value="Unassembled WGS sequence"/>
</dbReference>
<feature type="region of interest" description="Disordered" evidence="2">
    <location>
        <begin position="462"/>
        <end position="899"/>
    </location>
</feature>
<gene>
    <name evidence="3" type="ORF">LOTGIDRAFT_230355</name>
</gene>
<feature type="compositionally biased region" description="Basic and acidic residues" evidence="2">
    <location>
        <begin position="201"/>
        <end position="210"/>
    </location>
</feature>
<feature type="compositionally biased region" description="Polar residues" evidence="2">
    <location>
        <begin position="511"/>
        <end position="528"/>
    </location>
</feature>
<feature type="compositionally biased region" description="Basic and acidic residues" evidence="2">
    <location>
        <begin position="655"/>
        <end position="666"/>
    </location>
</feature>
<dbReference type="AlphaFoldDB" id="V4BA92"/>
<proteinExistence type="predicted"/>
<feature type="compositionally biased region" description="Low complexity" evidence="2">
    <location>
        <begin position="743"/>
        <end position="753"/>
    </location>
</feature>
<feature type="compositionally biased region" description="Basic and acidic residues" evidence="2">
    <location>
        <begin position="147"/>
        <end position="157"/>
    </location>
</feature>
<feature type="compositionally biased region" description="Basic and acidic residues" evidence="2">
    <location>
        <begin position="611"/>
        <end position="621"/>
    </location>
</feature>
<keyword evidence="1" id="KW-0175">Coiled coil</keyword>
<dbReference type="CTD" id="20248272"/>
<protein>
    <submittedName>
        <fullName evidence="3">Uncharacterized protein</fullName>
    </submittedName>
</protein>
<feature type="coiled-coil region" evidence="1">
    <location>
        <begin position="238"/>
        <end position="275"/>
    </location>
</feature>
<feature type="coiled-coil region" evidence="1">
    <location>
        <begin position="17"/>
        <end position="44"/>
    </location>
</feature>
<dbReference type="OMA" id="QIESSAC"/>
<reference evidence="3 4" key="1">
    <citation type="journal article" date="2013" name="Nature">
        <title>Insights into bilaterian evolution from three spiralian genomes.</title>
        <authorList>
            <person name="Simakov O."/>
            <person name="Marletaz F."/>
            <person name="Cho S.J."/>
            <person name="Edsinger-Gonzales E."/>
            <person name="Havlak P."/>
            <person name="Hellsten U."/>
            <person name="Kuo D.H."/>
            <person name="Larsson T."/>
            <person name="Lv J."/>
            <person name="Arendt D."/>
            <person name="Savage R."/>
            <person name="Osoegawa K."/>
            <person name="de Jong P."/>
            <person name="Grimwood J."/>
            <person name="Chapman J.A."/>
            <person name="Shapiro H."/>
            <person name="Aerts A."/>
            <person name="Otillar R.P."/>
            <person name="Terry A.Y."/>
            <person name="Boore J.L."/>
            <person name="Grigoriev I.V."/>
            <person name="Lindberg D.R."/>
            <person name="Seaver E.C."/>
            <person name="Weisblat D.A."/>
            <person name="Putnam N.H."/>
            <person name="Rokhsar D.S."/>
        </authorList>
    </citation>
    <scope>NUCLEOTIDE SEQUENCE [LARGE SCALE GENOMIC DNA]</scope>
</reference>
<dbReference type="EMBL" id="KB200129">
    <property type="protein sequence ID" value="ESP02842.1"/>
    <property type="molecule type" value="Genomic_DNA"/>
</dbReference>
<feature type="compositionally biased region" description="Polar residues" evidence="2">
    <location>
        <begin position="486"/>
        <end position="496"/>
    </location>
</feature>
<feature type="compositionally biased region" description="Low complexity" evidence="2">
    <location>
        <begin position="599"/>
        <end position="608"/>
    </location>
</feature>
<dbReference type="KEGG" id="lgi:LOTGIDRAFT_230355"/>
<feature type="compositionally biased region" description="Basic and acidic residues" evidence="2">
    <location>
        <begin position="220"/>
        <end position="230"/>
    </location>
</feature>
<dbReference type="RefSeq" id="XP_009046312.1">
    <property type="nucleotide sequence ID" value="XM_009048064.1"/>
</dbReference>
<organism evidence="3 4">
    <name type="scientific">Lottia gigantea</name>
    <name type="common">Giant owl limpet</name>
    <dbReference type="NCBI Taxonomy" id="225164"/>
    <lineage>
        <taxon>Eukaryota</taxon>
        <taxon>Metazoa</taxon>
        <taxon>Spiralia</taxon>
        <taxon>Lophotrochozoa</taxon>
        <taxon>Mollusca</taxon>
        <taxon>Gastropoda</taxon>
        <taxon>Patellogastropoda</taxon>
        <taxon>Lottioidea</taxon>
        <taxon>Lottiidae</taxon>
        <taxon>Lottia</taxon>
    </lineage>
</organism>
<dbReference type="OrthoDB" id="6143793at2759"/>
<feature type="region of interest" description="Disordered" evidence="2">
    <location>
        <begin position="90"/>
        <end position="121"/>
    </location>
</feature>
<keyword evidence="4" id="KW-1185">Reference proteome</keyword>
<feature type="region of interest" description="Disordered" evidence="2">
    <location>
        <begin position="388"/>
        <end position="410"/>
    </location>
</feature>
<evidence type="ECO:0000313" key="4">
    <source>
        <dbReference type="Proteomes" id="UP000030746"/>
    </source>
</evidence>